<dbReference type="InterPro" id="IPR006076">
    <property type="entry name" value="FAD-dep_OxRdtase"/>
</dbReference>
<feature type="domain" description="FAD dependent oxidoreductase" evidence="2">
    <location>
        <begin position="42"/>
        <end position="400"/>
    </location>
</feature>
<protein>
    <submittedName>
        <fullName evidence="3">FAD-binding oxidoreductase</fullName>
    </submittedName>
</protein>
<reference evidence="3 4" key="1">
    <citation type="submission" date="2018-06" db="EMBL/GenBank/DDBJ databases">
        <title>Whole Genome Sequence of an efficient microsymbiont, Rhizobium tropici.</title>
        <authorList>
            <person name="Srinivasan R."/>
            <person name="Singh H.V."/>
            <person name="Srivastava R."/>
            <person name="Kumari B."/>
            <person name="Radhakrishna A."/>
        </authorList>
    </citation>
    <scope>NUCLEOTIDE SEQUENCE [LARGE SCALE GENOMIC DNA]</scope>
    <source>
        <strain evidence="3 4">IGFRI Rhizo-19</strain>
    </source>
</reference>
<comment type="caution">
    <text evidence="3">The sequence shown here is derived from an EMBL/GenBank/DDBJ whole genome shotgun (WGS) entry which is preliminary data.</text>
</comment>
<organism evidence="3 4">
    <name type="scientific">Rhizobium tropici</name>
    <dbReference type="NCBI Taxonomy" id="398"/>
    <lineage>
        <taxon>Bacteria</taxon>
        <taxon>Pseudomonadati</taxon>
        <taxon>Pseudomonadota</taxon>
        <taxon>Alphaproteobacteria</taxon>
        <taxon>Hyphomicrobiales</taxon>
        <taxon>Rhizobiaceae</taxon>
        <taxon>Rhizobium/Agrobacterium group</taxon>
        <taxon>Rhizobium</taxon>
    </lineage>
</organism>
<name>A0A329Y483_RHITR</name>
<accession>A0A329Y483</accession>
<evidence type="ECO:0000313" key="3">
    <source>
        <dbReference type="EMBL" id="RAX37858.1"/>
    </source>
</evidence>
<evidence type="ECO:0000259" key="2">
    <source>
        <dbReference type="Pfam" id="PF01266"/>
    </source>
</evidence>
<proteinExistence type="predicted"/>
<dbReference type="EMBL" id="QMKK01000056">
    <property type="protein sequence ID" value="RAX37858.1"/>
    <property type="molecule type" value="Genomic_DNA"/>
</dbReference>
<dbReference type="AlphaFoldDB" id="A0A329Y483"/>
<keyword evidence="1" id="KW-0560">Oxidoreductase</keyword>
<dbReference type="PANTHER" id="PTHR13847:SF281">
    <property type="entry name" value="FAD DEPENDENT OXIDOREDUCTASE DOMAIN-CONTAINING PROTEIN"/>
    <property type="match status" value="1"/>
</dbReference>
<dbReference type="SUPFAM" id="SSF51905">
    <property type="entry name" value="FAD/NAD(P)-binding domain"/>
    <property type="match status" value="1"/>
</dbReference>
<dbReference type="RefSeq" id="WP_112345292.1">
    <property type="nucleotide sequence ID" value="NZ_QMKK01000056.1"/>
</dbReference>
<dbReference type="Proteomes" id="UP000251205">
    <property type="component" value="Unassembled WGS sequence"/>
</dbReference>
<evidence type="ECO:0000313" key="4">
    <source>
        <dbReference type="Proteomes" id="UP000251205"/>
    </source>
</evidence>
<dbReference type="GO" id="GO:0005737">
    <property type="term" value="C:cytoplasm"/>
    <property type="evidence" value="ECO:0007669"/>
    <property type="project" value="TreeGrafter"/>
</dbReference>
<dbReference type="OrthoDB" id="9814969at2"/>
<dbReference type="Gene3D" id="3.30.9.10">
    <property type="entry name" value="D-Amino Acid Oxidase, subunit A, domain 2"/>
    <property type="match status" value="1"/>
</dbReference>
<dbReference type="GO" id="GO:0016491">
    <property type="term" value="F:oxidoreductase activity"/>
    <property type="evidence" value="ECO:0007669"/>
    <property type="project" value="UniProtKB-KW"/>
</dbReference>
<gene>
    <name evidence="3" type="ORF">DQ393_29665</name>
</gene>
<sequence length="451" mass="49645">MYDPLVHAYPNQSQPDPNSFWLAHSGEQPSDDGVLTGDRDVDVAIIGGGYTGLSAALSLARDHGVRATVLEARSSAWGCSGRNGSFVRISGGRVPWSTFVKTYGEHEARAFFNELRQGLDTVRDLIERGSIECERQSDGVYKVAAYKTHVEALQREERLYNNILRYPAKFVSSQDLQGIHRGPESHGALYLPDGFSVNPLLLARGLHQMAREAGAIIHTGSPVTGWRTEGNSHVLVTPQGTVRAKNVIVATNGYTSSQLHCRLAGRVLPVHSQIIVTEPMSEAQVAESLPSDKCFFDTRNLLFYYRRLPDNRIMFGGRSAITGQDAEAPRHQDYLYQALQRKFPSLNGVGVGYWWGGWVAVTRNSLPYCYQVPGLTNVFTSGGCAGSGVSLSIHLGTKLALMAAGKPFITDASILKRQPDRYPLSSLIRLGQWMAYRWLHVKDARDAKKAA</sequence>
<dbReference type="Gene3D" id="3.50.50.60">
    <property type="entry name" value="FAD/NAD(P)-binding domain"/>
    <property type="match status" value="1"/>
</dbReference>
<dbReference type="InterPro" id="IPR036188">
    <property type="entry name" value="FAD/NAD-bd_sf"/>
</dbReference>
<dbReference type="Pfam" id="PF01266">
    <property type="entry name" value="DAO"/>
    <property type="match status" value="1"/>
</dbReference>
<dbReference type="PANTHER" id="PTHR13847">
    <property type="entry name" value="SARCOSINE DEHYDROGENASE-RELATED"/>
    <property type="match status" value="1"/>
</dbReference>
<evidence type="ECO:0000256" key="1">
    <source>
        <dbReference type="ARBA" id="ARBA00023002"/>
    </source>
</evidence>